<reference evidence="9 10" key="1">
    <citation type="submission" date="2017-09" db="EMBL/GenBank/DDBJ databases">
        <title>Phase variable restriction modification systems are present in the genome sequences of periodontal pathogens Prevotella intermedia, Tannerella forsythia and Porphyromonas gingivalis.</title>
        <authorList>
            <person name="Haigh R.D."/>
            <person name="Crawford L."/>
            <person name="Ralph J."/>
            <person name="Wanford J."/>
            <person name="Vartoukian S.R."/>
            <person name="Hijazib K."/>
            <person name="Wade W."/>
            <person name="Oggioni M.R."/>
        </authorList>
    </citation>
    <scope>NUCLEOTIDE SEQUENCE [LARGE SCALE GENOMIC DNA]</scope>
    <source>
        <strain evidence="9 10">WW11663</strain>
    </source>
</reference>
<evidence type="ECO:0000256" key="4">
    <source>
        <dbReference type="ARBA" id="ARBA00022825"/>
    </source>
</evidence>
<dbReference type="OMA" id="FHEPAKY"/>
<dbReference type="InterPro" id="IPR051543">
    <property type="entry name" value="Serine_Peptidase_S9A"/>
</dbReference>
<dbReference type="Gene3D" id="3.40.50.1820">
    <property type="entry name" value="alpha/beta hydrolase"/>
    <property type="match status" value="1"/>
</dbReference>
<dbReference type="InterPro" id="IPR001375">
    <property type="entry name" value="Peptidase_S9_cat"/>
</dbReference>
<gene>
    <name evidence="9" type="ORF">CLI86_02565</name>
</gene>
<dbReference type="SUPFAM" id="SSF53474">
    <property type="entry name" value="alpha/beta-Hydrolases"/>
    <property type="match status" value="1"/>
</dbReference>
<evidence type="ECO:0000256" key="3">
    <source>
        <dbReference type="ARBA" id="ARBA00022801"/>
    </source>
</evidence>
<protein>
    <recommendedName>
        <fullName evidence="6">Proline-specific endopeptidase</fullName>
    </recommendedName>
</protein>
<comment type="caution">
    <text evidence="9">The sequence shown here is derived from an EMBL/GenBank/DDBJ whole genome shotgun (WGS) entry which is preliminary data.</text>
</comment>
<dbReference type="PANTHER" id="PTHR11757">
    <property type="entry name" value="PROTEASE FAMILY S9A OLIGOPEPTIDASE"/>
    <property type="match status" value="1"/>
</dbReference>
<proteinExistence type="inferred from homology"/>
<comment type="function">
    <text evidence="5">Cleaves peptide bonds on the C-terminal side of prolyl residues within peptides that are up to approximately 30 amino acids long. Has an absolute requirement for an X-Pro bond in the trans configuration immediately preceding the Pro-Y scissible bond.</text>
</comment>
<evidence type="ECO:0000256" key="6">
    <source>
        <dbReference type="ARBA" id="ARBA00081187"/>
    </source>
</evidence>
<keyword evidence="2" id="KW-0645">Protease</keyword>
<sequence>MNYSNSAIYMKRKWNYQWLLVVTFLLAITSCNHVKKEGVEILKQSDFPAPPVAEVMPDTFTNFGQQRIDDYFWLKDKNNPKVIDYLNAENAYTDTVMASTKGLQQTIYDEILGRMKEDDESYPSFKNGYYYYSRTEKGKQYRTHCRRKGSMDAPEEIIFDINKMAEGKPAFIFSGYSVSPDNSKAAYFYNETGSYAEFTMKIKDLASGETVGFEVTGAASMAWANDNKTLFYSVIDKTLRSSKIYRRMLDASEGELIYEETDARFRTYVSGSKTREQIFILSGSSTTSETRYVSADHPTDAFKIFMPRVQDVEYSVYPHKDKFFVRYKDKENLNGMIYEVPLTGYEDRTTWKVFVPHDKDVRIEGIDILKDYVALELRKNGLAEIHIKPIDGGETKTIAFPEPVYSAWLGGNPEYDATTIRYTYTSLNRPTTLYEYTITNGETAKLKEQEIPSGFNPDDYTVERLWATAPDGVKVPMAIVYKKGLKKDGSNPALLYSYGSYGSSSDVYFSTSYYSLIDRGFVFGIAQIRGGSDLGEQWYEDGKLLKKKNTFTDFIACSEMLINEKYTSPDKLAIMGGSAGGLLMGAVANMRPDLYRTVVAQVPFVDVINTMLDESLPLTTGEYEEWGNPNEEEYYRYMLSYSPYDNIKAQNYPNMLVTGGINDSQVLFHEPAKYVAKLRSMKTDDNILILHMNMDSGHGGATGRYDGIKDTAFEFAFILNRVGISK</sequence>
<evidence type="ECO:0000256" key="1">
    <source>
        <dbReference type="ARBA" id="ARBA00005228"/>
    </source>
</evidence>
<evidence type="ECO:0000313" key="9">
    <source>
        <dbReference type="EMBL" id="PDP44775.1"/>
    </source>
</evidence>
<dbReference type="PRINTS" id="PR00862">
    <property type="entry name" value="PROLIGOPTASE"/>
</dbReference>
<keyword evidence="4" id="KW-0720">Serine protease</keyword>
<evidence type="ECO:0000256" key="5">
    <source>
        <dbReference type="ARBA" id="ARBA00060121"/>
    </source>
</evidence>
<dbReference type="EMBL" id="NSLJ01000004">
    <property type="protein sequence ID" value="PDP44775.1"/>
    <property type="molecule type" value="Genomic_DNA"/>
</dbReference>
<evidence type="ECO:0000256" key="2">
    <source>
        <dbReference type="ARBA" id="ARBA00022670"/>
    </source>
</evidence>
<dbReference type="SUPFAM" id="SSF50993">
    <property type="entry name" value="Peptidase/esterase 'gauge' domain"/>
    <property type="match status" value="1"/>
</dbReference>
<dbReference type="AlphaFoldDB" id="A0A2A6EB30"/>
<feature type="domain" description="Peptidase S9A N-terminal" evidence="8">
    <location>
        <begin position="50"/>
        <end position="448"/>
    </location>
</feature>
<keyword evidence="3 9" id="KW-0378">Hydrolase</keyword>
<dbReference type="InterPro" id="IPR023302">
    <property type="entry name" value="Pept_S9A_N"/>
</dbReference>
<dbReference type="GO" id="GO:0006508">
    <property type="term" value="P:proteolysis"/>
    <property type="evidence" value="ECO:0007669"/>
    <property type="project" value="UniProtKB-KW"/>
</dbReference>
<dbReference type="Pfam" id="PF00326">
    <property type="entry name" value="Peptidase_S9"/>
    <property type="match status" value="1"/>
</dbReference>
<organism evidence="9 10">
    <name type="scientific">Tannerella forsythia</name>
    <name type="common">Bacteroides forsythus</name>
    <dbReference type="NCBI Taxonomy" id="28112"/>
    <lineage>
        <taxon>Bacteria</taxon>
        <taxon>Pseudomonadati</taxon>
        <taxon>Bacteroidota</taxon>
        <taxon>Bacteroidia</taxon>
        <taxon>Bacteroidales</taxon>
        <taxon>Tannerellaceae</taxon>
        <taxon>Tannerella</taxon>
    </lineage>
</organism>
<feature type="domain" description="Peptidase S9 prolyl oligopeptidase catalytic" evidence="7">
    <location>
        <begin position="509"/>
        <end position="722"/>
    </location>
</feature>
<dbReference type="Pfam" id="PF02897">
    <property type="entry name" value="Peptidase_S9_N"/>
    <property type="match status" value="1"/>
</dbReference>
<dbReference type="FunFam" id="3.40.50.1820:FF:000005">
    <property type="entry name" value="Prolyl endopeptidase"/>
    <property type="match status" value="1"/>
</dbReference>
<name>A0A2A6EB30_TANFO</name>
<dbReference type="PANTHER" id="PTHR11757:SF19">
    <property type="entry name" value="PROLYL ENDOPEPTIDASE-LIKE"/>
    <property type="match status" value="1"/>
</dbReference>
<evidence type="ECO:0000259" key="7">
    <source>
        <dbReference type="Pfam" id="PF00326"/>
    </source>
</evidence>
<evidence type="ECO:0000259" key="8">
    <source>
        <dbReference type="Pfam" id="PF02897"/>
    </source>
</evidence>
<dbReference type="GO" id="GO:0004252">
    <property type="term" value="F:serine-type endopeptidase activity"/>
    <property type="evidence" value="ECO:0007669"/>
    <property type="project" value="InterPro"/>
</dbReference>
<dbReference type="InterPro" id="IPR002470">
    <property type="entry name" value="Peptidase_S9A"/>
</dbReference>
<dbReference type="InterPro" id="IPR029058">
    <property type="entry name" value="AB_hydrolase_fold"/>
</dbReference>
<comment type="similarity">
    <text evidence="1">Belongs to the peptidase S9A family.</text>
</comment>
<accession>A0A2A6EB30</accession>
<evidence type="ECO:0000313" key="10">
    <source>
        <dbReference type="Proteomes" id="UP000219259"/>
    </source>
</evidence>
<dbReference type="Gene3D" id="2.130.10.120">
    <property type="entry name" value="Prolyl oligopeptidase, N-terminal domain"/>
    <property type="match status" value="1"/>
</dbReference>
<dbReference type="Proteomes" id="UP000219259">
    <property type="component" value="Unassembled WGS sequence"/>
</dbReference>